<dbReference type="GO" id="GO:0016874">
    <property type="term" value="F:ligase activity"/>
    <property type="evidence" value="ECO:0007669"/>
    <property type="project" value="UniProtKB-KW"/>
</dbReference>
<dbReference type="Pfam" id="PF00587">
    <property type="entry name" value="tRNA-synt_2b"/>
    <property type="match status" value="1"/>
</dbReference>
<keyword evidence="2" id="KW-0963">Cytoplasm</keyword>
<dbReference type="SUPFAM" id="SSF54197">
    <property type="entry name" value="HIT-like"/>
    <property type="match status" value="1"/>
</dbReference>
<dbReference type="InterPro" id="IPR045864">
    <property type="entry name" value="aa-tRNA-synth_II/BPL/LPL"/>
</dbReference>
<comment type="similarity">
    <text evidence="1">Belongs to the class-II aminoacyl-tRNA synthetase family.</text>
</comment>
<dbReference type="Pfam" id="PF03129">
    <property type="entry name" value="HGTP_anticodon"/>
    <property type="match status" value="1"/>
</dbReference>
<dbReference type="InterPro" id="IPR011146">
    <property type="entry name" value="HIT-like"/>
</dbReference>
<dbReference type="RefSeq" id="WP_324277488.1">
    <property type="nucleotide sequence ID" value="NZ_CP141261.1"/>
</dbReference>
<organism evidence="11 12">
    <name type="scientific">Blastococcus brunescens</name>
    <dbReference type="NCBI Taxonomy" id="1564165"/>
    <lineage>
        <taxon>Bacteria</taxon>
        <taxon>Bacillati</taxon>
        <taxon>Actinomycetota</taxon>
        <taxon>Actinomycetes</taxon>
        <taxon>Geodermatophilales</taxon>
        <taxon>Geodermatophilaceae</taxon>
        <taxon>Blastococcus</taxon>
    </lineage>
</organism>
<dbReference type="Proteomes" id="UP001324287">
    <property type="component" value="Chromosome"/>
</dbReference>
<dbReference type="PRINTS" id="PR01047">
    <property type="entry name" value="TRNASYNTHTHR"/>
</dbReference>
<evidence type="ECO:0000256" key="8">
    <source>
        <dbReference type="PROSITE-ProRule" id="PRU00464"/>
    </source>
</evidence>
<evidence type="ECO:0000256" key="1">
    <source>
        <dbReference type="ARBA" id="ARBA00008226"/>
    </source>
</evidence>
<evidence type="ECO:0000259" key="10">
    <source>
        <dbReference type="PROSITE" id="PS51084"/>
    </source>
</evidence>
<proteinExistence type="inferred from homology"/>
<dbReference type="InterPro" id="IPR036265">
    <property type="entry name" value="HIT-like_sf"/>
</dbReference>
<feature type="short sequence motif" description="Histidine triad motif" evidence="8">
    <location>
        <begin position="322"/>
        <end position="326"/>
    </location>
</feature>
<keyword evidence="7" id="KW-0030">Aminoacyl-tRNA synthetase</keyword>
<feature type="domain" description="HIT" evidence="10">
    <location>
        <begin position="249"/>
        <end position="337"/>
    </location>
</feature>
<keyword evidence="4" id="KW-0862">Zinc</keyword>
<feature type="region of interest" description="Disordered" evidence="9">
    <location>
        <begin position="208"/>
        <end position="243"/>
    </location>
</feature>
<keyword evidence="12" id="KW-1185">Reference proteome</keyword>
<evidence type="ECO:0000256" key="3">
    <source>
        <dbReference type="ARBA" id="ARBA00022741"/>
    </source>
</evidence>
<dbReference type="InterPro" id="IPR047246">
    <property type="entry name" value="ThrRS_anticodon"/>
</dbReference>
<dbReference type="InterPro" id="IPR036621">
    <property type="entry name" value="Anticodon-bd_dom_sf"/>
</dbReference>
<dbReference type="EMBL" id="CP141261">
    <property type="protein sequence ID" value="WRL66171.1"/>
    <property type="molecule type" value="Genomic_DNA"/>
</dbReference>
<dbReference type="Pfam" id="PF01230">
    <property type="entry name" value="HIT"/>
    <property type="match status" value="1"/>
</dbReference>
<dbReference type="InterPro" id="IPR002320">
    <property type="entry name" value="Thr-tRNA-ligase_IIa"/>
</dbReference>
<name>A0ABZ1B7S5_9ACTN</name>
<dbReference type="InterPro" id="IPR039383">
    <property type="entry name" value="FHIT"/>
</dbReference>
<reference evidence="11 12" key="1">
    <citation type="submission" date="2023-12" db="EMBL/GenBank/DDBJ databases">
        <title>Blastococcus brunescens sp. nov., an actonobacterium isolated from sandstone collected in sahara desert.</title>
        <authorList>
            <person name="Gtari M."/>
            <person name="Ghodhbane F."/>
        </authorList>
    </citation>
    <scope>NUCLEOTIDE SEQUENCE [LARGE SCALE GENOMIC DNA]</scope>
    <source>
        <strain evidence="11 12">BMG 8361</strain>
    </source>
</reference>
<dbReference type="PANTHER" id="PTHR11451">
    <property type="entry name" value="THREONINE-TRNA LIGASE"/>
    <property type="match status" value="1"/>
</dbReference>
<dbReference type="PANTHER" id="PTHR11451:SF44">
    <property type="entry name" value="THREONINE--TRNA LIGASE, CHLOROPLASTIC_MITOCHONDRIAL 2"/>
    <property type="match status" value="1"/>
</dbReference>
<evidence type="ECO:0000313" key="11">
    <source>
        <dbReference type="EMBL" id="WRL66171.1"/>
    </source>
</evidence>
<keyword evidence="6" id="KW-0648">Protein biosynthesis</keyword>
<evidence type="ECO:0000256" key="7">
    <source>
        <dbReference type="ARBA" id="ARBA00023146"/>
    </source>
</evidence>
<gene>
    <name evidence="11" type="ORF">U6N30_12165</name>
</gene>
<evidence type="ECO:0000256" key="2">
    <source>
        <dbReference type="ARBA" id="ARBA00022490"/>
    </source>
</evidence>
<keyword evidence="3" id="KW-0547">Nucleotide-binding</keyword>
<dbReference type="InterPro" id="IPR004154">
    <property type="entry name" value="Anticodon-bd"/>
</dbReference>
<keyword evidence="11" id="KW-0436">Ligase</keyword>
<dbReference type="SUPFAM" id="SSF55681">
    <property type="entry name" value="Class II aaRS and biotin synthetases"/>
    <property type="match status" value="1"/>
</dbReference>
<dbReference type="CDD" id="cd00860">
    <property type="entry name" value="ThrRS_anticodon"/>
    <property type="match status" value="1"/>
</dbReference>
<protein>
    <submittedName>
        <fullName evidence="11">His/Gly/Thr/Pro-type tRNA ligase C-terminal domain-containing protein</fullName>
    </submittedName>
</protein>
<dbReference type="Gene3D" id="3.30.930.10">
    <property type="entry name" value="Bira Bifunctional Protein, Domain 2"/>
    <property type="match status" value="1"/>
</dbReference>
<keyword evidence="5" id="KW-0067">ATP-binding</keyword>
<dbReference type="Gene3D" id="3.30.428.10">
    <property type="entry name" value="HIT-like"/>
    <property type="match status" value="1"/>
</dbReference>
<dbReference type="InterPro" id="IPR002314">
    <property type="entry name" value="aa-tRNA-synt_IIb"/>
</dbReference>
<evidence type="ECO:0000256" key="9">
    <source>
        <dbReference type="SAM" id="MobiDB-lite"/>
    </source>
</evidence>
<evidence type="ECO:0000313" key="12">
    <source>
        <dbReference type="Proteomes" id="UP001324287"/>
    </source>
</evidence>
<dbReference type="SUPFAM" id="SSF52954">
    <property type="entry name" value="Class II aaRS ABD-related"/>
    <property type="match status" value="1"/>
</dbReference>
<evidence type="ECO:0000256" key="6">
    <source>
        <dbReference type="ARBA" id="ARBA00022917"/>
    </source>
</evidence>
<sequence>MPDPGGAAYYGPKISVQARDAIGRTWQMSTIQYDFNQPARFGLEYTSADGGRQQPVMIHSAKFGSIERFFGVLTEHYAGAFPAWLAPVQVVGIPITDEQVPYLADVALKLKQRGIRVEIDDSDDRMQKKIRTASKQKIPFVLIAGATDAEASAVSFRYRDGSQRNGVPVDEAVEQVAAWVASRSNLDPSGSPPDERRRAGRCLRAPLDALPDGLHPRRGQADRCPRLPVLRHPHHGRRGGTDRGPGTTVFAVLNLYPYNAGHLMLVPYRHVPDYTDLTDEEVAELGAFTQTAMRTVRTVSGAHGFNIGMNQGSVAGAGIADHLHQHAVPRWGGDTNFMPVIGLTRVLPQVLKETRALLAGAWIEHAVAVRGG</sequence>
<evidence type="ECO:0000256" key="5">
    <source>
        <dbReference type="ARBA" id="ARBA00022840"/>
    </source>
</evidence>
<dbReference type="Gene3D" id="3.40.50.800">
    <property type="entry name" value="Anticodon-binding domain"/>
    <property type="match status" value="1"/>
</dbReference>
<dbReference type="PROSITE" id="PS51084">
    <property type="entry name" value="HIT_2"/>
    <property type="match status" value="1"/>
</dbReference>
<dbReference type="CDD" id="cd01275">
    <property type="entry name" value="FHIT"/>
    <property type="match status" value="1"/>
</dbReference>
<feature type="compositionally biased region" description="Basic residues" evidence="9">
    <location>
        <begin position="229"/>
        <end position="238"/>
    </location>
</feature>
<accession>A0ABZ1B7S5</accession>
<evidence type="ECO:0000256" key="4">
    <source>
        <dbReference type="ARBA" id="ARBA00022833"/>
    </source>
</evidence>